<reference evidence="2 3" key="1">
    <citation type="journal article" date="2019" name="Antonie Van Leeuwenhoek">
        <title>Description of 'Ca. Methylobacter oryzae' KRF1, a novel species from the environmentally important Methylobacter clade 2.</title>
        <authorList>
            <person name="Khatri K."/>
            <person name="Mohite J.A."/>
            <person name="Pandit P.S."/>
            <person name="Bahulikar R."/>
            <person name="Rahalkar M.C."/>
        </authorList>
    </citation>
    <scope>NUCLEOTIDE SEQUENCE [LARGE SCALE GENOMIC DNA]</scope>
    <source>
        <strain evidence="2 3">KRF1</strain>
    </source>
</reference>
<feature type="domain" description="Transposase IS200-like" evidence="1">
    <location>
        <begin position="10"/>
        <end position="144"/>
    </location>
</feature>
<dbReference type="InterPro" id="IPR036515">
    <property type="entry name" value="Transposase_17_sf"/>
</dbReference>
<dbReference type="RefSeq" id="WP_143733306.1">
    <property type="nucleotide sequence ID" value="NZ_RYFG02000121.1"/>
</dbReference>
<dbReference type="Gene3D" id="3.30.70.1290">
    <property type="entry name" value="Transposase IS200-like"/>
    <property type="match status" value="1"/>
</dbReference>
<protein>
    <submittedName>
        <fullName evidence="2">Transposase</fullName>
    </submittedName>
</protein>
<dbReference type="Proteomes" id="UP000733744">
    <property type="component" value="Unassembled WGS sequence"/>
</dbReference>
<dbReference type="SMART" id="SM01321">
    <property type="entry name" value="Y1_Tnp"/>
    <property type="match status" value="1"/>
</dbReference>
<dbReference type="NCBIfam" id="NF047646">
    <property type="entry name" value="REP_Tyr_transpos"/>
    <property type="match status" value="1"/>
</dbReference>
<organism evidence="2 3">
    <name type="scientific">Candidatus Methylobacter oryzae</name>
    <dbReference type="NCBI Taxonomy" id="2497749"/>
    <lineage>
        <taxon>Bacteria</taxon>
        <taxon>Pseudomonadati</taxon>
        <taxon>Pseudomonadota</taxon>
        <taxon>Gammaproteobacteria</taxon>
        <taxon>Methylococcales</taxon>
        <taxon>Methylococcaceae</taxon>
        <taxon>Methylobacter</taxon>
    </lineage>
</organism>
<comment type="caution">
    <text evidence="2">The sequence shown here is derived from an EMBL/GenBank/DDBJ whole genome shotgun (WGS) entry which is preliminary data.</text>
</comment>
<dbReference type="InterPro" id="IPR002686">
    <property type="entry name" value="Transposase_17"/>
</dbReference>
<evidence type="ECO:0000259" key="1">
    <source>
        <dbReference type="SMART" id="SM01321"/>
    </source>
</evidence>
<gene>
    <name evidence="2" type="ORF">EKO24_021560</name>
</gene>
<keyword evidence="3" id="KW-1185">Reference proteome</keyword>
<dbReference type="PANTHER" id="PTHR36966:SF1">
    <property type="entry name" value="REP-ASSOCIATED TYROSINE TRANSPOSASE"/>
    <property type="match status" value="1"/>
</dbReference>
<proteinExistence type="predicted"/>
<sequence length="179" mass="21411">MGRSRYRICDEKAPHFLTCTVLNWIPLFTRPETAGIVLDALRYRQEQLGWQIYGYVILENHLHMIVQTENLATELPGFKSYTARQLIDHLKECHADRLLRQLAFFRKEYKREDRDYQCWEEGSHPQLIENEQVLRQKLDYIHQNPVKRGYVDKAEHWRYSSARDYAGSVGLIPVFKDWL</sequence>
<accession>A0ABY3C5S4</accession>
<dbReference type="EMBL" id="RYFG02000121">
    <property type="protein sequence ID" value="TRW89645.1"/>
    <property type="molecule type" value="Genomic_DNA"/>
</dbReference>
<dbReference type="PANTHER" id="PTHR36966">
    <property type="entry name" value="REP-ASSOCIATED TYROSINE TRANSPOSASE"/>
    <property type="match status" value="1"/>
</dbReference>
<evidence type="ECO:0000313" key="2">
    <source>
        <dbReference type="EMBL" id="TRW89645.1"/>
    </source>
</evidence>
<name>A0ABY3C5S4_9GAMM</name>
<dbReference type="SUPFAM" id="SSF143422">
    <property type="entry name" value="Transposase IS200-like"/>
    <property type="match status" value="1"/>
</dbReference>
<evidence type="ECO:0000313" key="3">
    <source>
        <dbReference type="Proteomes" id="UP000733744"/>
    </source>
</evidence>
<dbReference type="InterPro" id="IPR052715">
    <property type="entry name" value="RAYT_transposase"/>
</dbReference>